<keyword evidence="3" id="KW-1185">Reference proteome</keyword>
<protein>
    <submittedName>
        <fullName evidence="2">DUF2169 domain-containing protein</fullName>
    </submittedName>
</protein>
<dbReference type="EMBL" id="JBBKZV010000009">
    <property type="protein sequence ID" value="MEJ8823667.1"/>
    <property type="molecule type" value="Genomic_DNA"/>
</dbReference>
<dbReference type="InterPro" id="IPR018683">
    <property type="entry name" value="DUF2169"/>
</dbReference>
<proteinExistence type="predicted"/>
<evidence type="ECO:0000313" key="3">
    <source>
        <dbReference type="Proteomes" id="UP001363010"/>
    </source>
</evidence>
<dbReference type="Proteomes" id="UP001363010">
    <property type="component" value="Unassembled WGS sequence"/>
</dbReference>
<comment type="caution">
    <text evidence="2">The sequence shown here is derived from an EMBL/GenBank/DDBJ whole genome shotgun (WGS) entry which is preliminary data.</text>
</comment>
<organism evidence="2 3">
    <name type="scientific">Variovorax humicola</name>
    <dbReference type="NCBI Taxonomy" id="1769758"/>
    <lineage>
        <taxon>Bacteria</taxon>
        <taxon>Pseudomonadati</taxon>
        <taxon>Pseudomonadota</taxon>
        <taxon>Betaproteobacteria</taxon>
        <taxon>Burkholderiales</taxon>
        <taxon>Comamonadaceae</taxon>
        <taxon>Variovorax</taxon>
    </lineage>
</organism>
<dbReference type="Pfam" id="PF09937">
    <property type="entry name" value="DUF2169"/>
    <property type="match status" value="1"/>
</dbReference>
<dbReference type="RefSeq" id="WP_340364697.1">
    <property type="nucleotide sequence ID" value="NZ_JBBKZV010000009.1"/>
</dbReference>
<feature type="domain" description="DUF2169" evidence="1">
    <location>
        <begin position="23"/>
        <end position="346"/>
    </location>
</feature>
<evidence type="ECO:0000259" key="1">
    <source>
        <dbReference type="Pfam" id="PF09937"/>
    </source>
</evidence>
<accession>A0ABU8W0Y7</accession>
<gene>
    <name evidence="2" type="ORF">WKW80_16765</name>
</gene>
<evidence type="ECO:0000313" key="2">
    <source>
        <dbReference type="EMBL" id="MEJ8823667.1"/>
    </source>
</evidence>
<reference evidence="2 3" key="1">
    <citation type="submission" date="2024-03" db="EMBL/GenBank/DDBJ databases">
        <title>Novel species of the genus Variovorax.</title>
        <authorList>
            <person name="Liu Q."/>
            <person name="Xin Y.-H."/>
        </authorList>
    </citation>
    <scope>NUCLEOTIDE SEQUENCE [LARGE SCALE GENOMIC DNA]</scope>
    <source>
        <strain evidence="2 3">KACC 18501</strain>
    </source>
</reference>
<sequence>MNADTATAIDGRYVVLPGQTPEGGEILSVLLKRTYAIEHCRECARAGEDQPITSGEVFWDTPMNSTVRFESDFAPWKPQTDVVFIARAWAPEGEPVQRCNVSVQVGERLKVIQVTGDRRALFVDKDSDPVFTDPEPFTDMGLRYERAYGGIDVFSDKSTLYPYPRNPMGSGFVVLNTKESVDQMLLPNLEDPADPLTPQRLCIGEFARWTDQPMPMGFGWVPKTSQPRSLLAGILPADRAVEQQMRAAYAQLVPADQREAYVQNGLPDMDFRFFNGASAGLAFPYLQGGEVVRTENLSPEGRLAFRLPTDRPRIGLDIGCGIEAPEVVLHTVQIRLEEREVDLVWRAAVPYPGRDWLPQMRKFEVFVE</sequence>
<name>A0ABU8W0Y7_9BURK</name>